<feature type="transmembrane region" description="Helical" evidence="1">
    <location>
        <begin position="152"/>
        <end position="173"/>
    </location>
</feature>
<proteinExistence type="predicted"/>
<dbReference type="EMBL" id="VFRP01000001">
    <property type="protein sequence ID" value="TPE53618.1"/>
    <property type="molecule type" value="Genomic_DNA"/>
</dbReference>
<sequence length="221" mass="22143">MVGAIGDFLPLAMALALSPFPIIAIVMLLGRPDGGRAGTAFAIGWLGGLGAVTLLLVLVVGEIERTSLELGAGLRILLGLGLFAAAAGKWRGRPRGGAPAKLPGWAAALDRASPARAALVGAVLGGVNPKSLALAFAAAATIGERGLEGRRALLAGLVFVLLSSASVLAALILRRTGGAGGARRLEAVKRFMLRNNHVIMIVLLGVIGAKVLGDGLSALGG</sequence>
<dbReference type="InterPro" id="IPR021315">
    <property type="entry name" value="Gap/Sap"/>
</dbReference>
<keyword evidence="1" id="KW-0812">Transmembrane</keyword>
<name>A0A501WW15_9RHOB</name>
<protein>
    <submittedName>
        <fullName evidence="2">GAP family protein</fullName>
    </submittedName>
</protein>
<dbReference type="OrthoDB" id="4753036at2"/>
<keyword evidence="3" id="KW-1185">Reference proteome</keyword>
<evidence type="ECO:0000256" key="1">
    <source>
        <dbReference type="SAM" id="Phobius"/>
    </source>
</evidence>
<keyword evidence="1" id="KW-1133">Transmembrane helix</keyword>
<feature type="transmembrane region" description="Helical" evidence="1">
    <location>
        <begin position="117"/>
        <end position="140"/>
    </location>
</feature>
<feature type="transmembrane region" description="Helical" evidence="1">
    <location>
        <begin position="193"/>
        <end position="212"/>
    </location>
</feature>
<dbReference type="Proteomes" id="UP000319255">
    <property type="component" value="Unassembled WGS sequence"/>
</dbReference>
<dbReference type="AlphaFoldDB" id="A0A501WW15"/>
<evidence type="ECO:0000313" key="3">
    <source>
        <dbReference type="Proteomes" id="UP000319255"/>
    </source>
</evidence>
<feature type="transmembrane region" description="Helical" evidence="1">
    <location>
        <begin position="72"/>
        <end position="90"/>
    </location>
</feature>
<feature type="transmembrane region" description="Helical" evidence="1">
    <location>
        <begin position="12"/>
        <end position="30"/>
    </location>
</feature>
<keyword evidence="1" id="KW-0472">Membrane</keyword>
<gene>
    <name evidence="2" type="ORF">FJM51_00780</name>
</gene>
<dbReference type="RefSeq" id="WP_140452196.1">
    <property type="nucleotide sequence ID" value="NZ_VFRP01000001.1"/>
</dbReference>
<evidence type="ECO:0000313" key="2">
    <source>
        <dbReference type="EMBL" id="TPE53618.1"/>
    </source>
</evidence>
<feature type="transmembrane region" description="Helical" evidence="1">
    <location>
        <begin position="37"/>
        <end position="60"/>
    </location>
</feature>
<organism evidence="2 3">
    <name type="scientific">Amaricoccus solimangrovi</name>
    <dbReference type="NCBI Taxonomy" id="2589815"/>
    <lineage>
        <taxon>Bacteria</taxon>
        <taxon>Pseudomonadati</taxon>
        <taxon>Pseudomonadota</taxon>
        <taxon>Alphaproteobacteria</taxon>
        <taxon>Rhodobacterales</taxon>
        <taxon>Paracoccaceae</taxon>
        <taxon>Amaricoccus</taxon>
    </lineage>
</organism>
<dbReference type="Pfam" id="PF11139">
    <property type="entry name" value="SfLAP"/>
    <property type="match status" value="1"/>
</dbReference>
<comment type="caution">
    <text evidence="2">The sequence shown here is derived from an EMBL/GenBank/DDBJ whole genome shotgun (WGS) entry which is preliminary data.</text>
</comment>
<reference evidence="2 3" key="1">
    <citation type="submission" date="2019-06" db="EMBL/GenBank/DDBJ databases">
        <title>A novel bacterium of genus Amaricoccus, isolated from marine sediment.</title>
        <authorList>
            <person name="Huang H."/>
            <person name="Mo K."/>
            <person name="Hu Y."/>
        </authorList>
    </citation>
    <scope>NUCLEOTIDE SEQUENCE [LARGE SCALE GENOMIC DNA]</scope>
    <source>
        <strain evidence="2 3">HB172011</strain>
    </source>
</reference>
<accession>A0A501WW15</accession>